<dbReference type="Proteomes" id="UP000711407">
    <property type="component" value="Unassembled WGS sequence"/>
</dbReference>
<dbReference type="PANTHER" id="PTHR34039:SF1">
    <property type="entry name" value="UPF0102 PROTEIN YRAN"/>
    <property type="match status" value="1"/>
</dbReference>
<reference evidence="3" key="1">
    <citation type="journal article" date="2021" name="PeerJ">
        <title>Extensive microbial diversity within the chicken gut microbiome revealed by metagenomics and culture.</title>
        <authorList>
            <person name="Gilroy R."/>
            <person name="Ravi A."/>
            <person name="Getino M."/>
            <person name="Pursley I."/>
            <person name="Horton D.L."/>
            <person name="Alikhan N.F."/>
            <person name="Baker D."/>
            <person name="Gharbi K."/>
            <person name="Hall N."/>
            <person name="Watson M."/>
            <person name="Adriaenssens E.M."/>
            <person name="Foster-Nyarko E."/>
            <person name="Jarju S."/>
            <person name="Secka A."/>
            <person name="Antonio M."/>
            <person name="Oren A."/>
            <person name="Chaudhuri R.R."/>
            <person name="La Ragione R."/>
            <person name="Hildebrand F."/>
            <person name="Pallen M.J."/>
        </authorList>
    </citation>
    <scope>NUCLEOTIDE SEQUENCE</scope>
    <source>
        <strain evidence="3">4100</strain>
    </source>
</reference>
<comment type="caution">
    <text evidence="3">The sequence shown here is derived from an EMBL/GenBank/DDBJ whole genome shotgun (WGS) entry which is preliminary data.</text>
</comment>
<dbReference type="CDD" id="cd20736">
    <property type="entry name" value="PoNe_Nuclease"/>
    <property type="match status" value="1"/>
</dbReference>
<dbReference type="InterPro" id="IPR011856">
    <property type="entry name" value="tRNA_endonuc-like_dom_sf"/>
</dbReference>
<dbReference type="Gene3D" id="3.40.1350.10">
    <property type="match status" value="1"/>
</dbReference>
<reference evidence="3" key="2">
    <citation type="submission" date="2021-09" db="EMBL/GenBank/DDBJ databases">
        <authorList>
            <person name="Gilroy R."/>
        </authorList>
    </citation>
    <scope>NUCLEOTIDE SEQUENCE</scope>
    <source>
        <strain evidence="3">4100</strain>
    </source>
</reference>
<dbReference type="AlphaFoldDB" id="A0A4V1LAM6"/>
<dbReference type="SUPFAM" id="SSF52980">
    <property type="entry name" value="Restriction endonuclease-like"/>
    <property type="match status" value="1"/>
</dbReference>
<gene>
    <name evidence="3" type="ORF">K8V47_02575</name>
</gene>
<dbReference type="InterPro" id="IPR003509">
    <property type="entry name" value="UPF0102_YraN-like"/>
</dbReference>
<dbReference type="EMBL" id="DYXT01000017">
    <property type="protein sequence ID" value="HJE38634.1"/>
    <property type="molecule type" value="Genomic_DNA"/>
</dbReference>
<evidence type="ECO:0000256" key="1">
    <source>
        <dbReference type="ARBA" id="ARBA00006738"/>
    </source>
</evidence>
<dbReference type="InterPro" id="IPR011335">
    <property type="entry name" value="Restrct_endonuc-II-like"/>
</dbReference>
<sequence>MAFHNDVGRWGEQMACDYLVSQGYALMERNCKIHRIEIDIVACKNDTICFVEVKTRSSDEIDPVYAIDDRKMKRMCRAANDYVNSHDLHLNPQIDIITVTGNPATGVTRIEHYPDCYLPSPVTAKIG</sequence>
<protein>
    <recommendedName>
        <fullName evidence="2">UPF0102 protein K8V47_02575</fullName>
    </recommendedName>
</protein>
<dbReference type="GO" id="GO:0003676">
    <property type="term" value="F:nucleic acid binding"/>
    <property type="evidence" value="ECO:0007669"/>
    <property type="project" value="InterPro"/>
</dbReference>
<proteinExistence type="inferred from homology"/>
<evidence type="ECO:0000313" key="3">
    <source>
        <dbReference type="EMBL" id="HJE38634.1"/>
    </source>
</evidence>
<dbReference type="HAMAP" id="MF_00048">
    <property type="entry name" value="UPF0102"/>
    <property type="match status" value="1"/>
</dbReference>
<accession>A0A4V1LAM6</accession>
<comment type="similarity">
    <text evidence="1 2">Belongs to the UPF0102 family.</text>
</comment>
<evidence type="ECO:0000256" key="2">
    <source>
        <dbReference type="HAMAP-Rule" id="MF_00048"/>
    </source>
</evidence>
<dbReference type="Pfam" id="PF02021">
    <property type="entry name" value="UPF0102"/>
    <property type="match status" value="1"/>
</dbReference>
<organism evidence="3 4">
    <name type="scientific">Candidatus Amulumruptor caecigallinarius</name>
    <dbReference type="NCBI Taxonomy" id="2109911"/>
    <lineage>
        <taxon>Bacteria</taxon>
        <taxon>Pseudomonadati</taxon>
        <taxon>Bacteroidota</taxon>
        <taxon>Bacteroidia</taxon>
        <taxon>Bacteroidales</taxon>
        <taxon>Muribaculaceae</taxon>
        <taxon>Candidatus Amulumruptor</taxon>
    </lineage>
</organism>
<evidence type="ECO:0000313" key="4">
    <source>
        <dbReference type="Proteomes" id="UP000711407"/>
    </source>
</evidence>
<dbReference type="PANTHER" id="PTHR34039">
    <property type="entry name" value="UPF0102 PROTEIN YRAN"/>
    <property type="match status" value="1"/>
</dbReference>
<name>A0A4V1LAM6_9BACT</name>